<comment type="caution">
    <text evidence="2">The sequence shown here is derived from an EMBL/GenBank/DDBJ whole genome shotgun (WGS) entry which is preliminary data.</text>
</comment>
<dbReference type="Proteomes" id="UP000807469">
    <property type="component" value="Unassembled WGS sequence"/>
</dbReference>
<feature type="transmembrane region" description="Helical" evidence="1">
    <location>
        <begin position="22"/>
        <end position="44"/>
    </location>
</feature>
<organism evidence="2 3">
    <name type="scientific">Pholiota conissans</name>
    <dbReference type="NCBI Taxonomy" id="109636"/>
    <lineage>
        <taxon>Eukaryota</taxon>
        <taxon>Fungi</taxon>
        <taxon>Dikarya</taxon>
        <taxon>Basidiomycota</taxon>
        <taxon>Agaricomycotina</taxon>
        <taxon>Agaricomycetes</taxon>
        <taxon>Agaricomycetidae</taxon>
        <taxon>Agaricales</taxon>
        <taxon>Agaricineae</taxon>
        <taxon>Strophariaceae</taxon>
        <taxon>Pholiota</taxon>
    </lineage>
</organism>
<proteinExistence type="predicted"/>
<accession>A0A9P6D4T5</accession>
<evidence type="ECO:0000256" key="1">
    <source>
        <dbReference type="SAM" id="Phobius"/>
    </source>
</evidence>
<dbReference type="AlphaFoldDB" id="A0A9P6D4T5"/>
<keyword evidence="3" id="KW-1185">Reference proteome</keyword>
<dbReference type="EMBL" id="MU155154">
    <property type="protein sequence ID" value="KAF9483400.1"/>
    <property type="molecule type" value="Genomic_DNA"/>
</dbReference>
<keyword evidence="1" id="KW-0472">Membrane</keyword>
<keyword evidence="1" id="KW-0812">Transmembrane</keyword>
<evidence type="ECO:0000313" key="3">
    <source>
        <dbReference type="Proteomes" id="UP000807469"/>
    </source>
</evidence>
<evidence type="ECO:0000313" key="2">
    <source>
        <dbReference type="EMBL" id="KAF9483400.1"/>
    </source>
</evidence>
<protein>
    <submittedName>
        <fullName evidence="2">Uncharacterized protein</fullName>
    </submittedName>
</protein>
<keyword evidence="1" id="KW-1133">Transmembrane helix</keyword>
<reference evidence="2" key="1">
    <citation type="submission" date="2020-11" db="EMBL/GenBank/DDBJ databases">
        <authorList>
            <consortium name="DOE Joint Genome Institute"/>
            <person name="Ahrendt S."/>
            <person name="Riley R."/>
            <person name="Andreopoulos W."/>
            <person name="Labutti K."/>
            <person name="Pangilinan J."/>
            <person name="Ruiz-Duenas F.J."/>
            <person name="Barrasa J.M."/>
            <person name="Sanchez-Garcia M."/>
            <person name="Camarero S."/>
            <person name="Miyauchi S."/>
            <person name="Serrano A."/>
            <person name="Linde D."/>
            <person name="Babiker R."/>
            <person name="Drula E."/>
            <person name="Ayuso-Fernandez I."/>
            <person name="Pacheco R."/>
            <person name="Padilla G."/>
            <person name="Ferreira P."/>
            <person name="Barriuso J."/>
            <person name="Kellner H."/>
            <person name="Castanera R."/>
            <person name="Alfaro M."/>
            <person name="Ramirez L."/>
            <person name="Pisabarro A.G."/>
            <person name="Kuo A."/>
            <person name="Tritt A."/>
            <person name="Lipzen A."/>
            <person name="He G."/>
            <person name="Yan M."/>
            <person name="Ng V."/>
            <person name="Cullen D."/>
            <person name="Martin F."/>
            <person name="Rosso M.-N."/>
            <person name="Henrissat B."/>
            <person name="Hibbett D."/>
            <person name="Martinez A.T."/>
            <person name="Grigoriev I.V."/>
        </authorList>
    </citation>
    <scope>NUCLEOTIDE SEQUENCE</scope>
    <source>
        <strain evidence="2">CIRM-BRFM 674</strain>
    </source>
</reference>
<name>A0A9P6D4T5_9AGAR</name>
<gene>
    <name evidence="2" type="ORF">BDN70DRAFT_873911</name>
</gene>
<sequence length="134" mass="15015">MPSIILRRSSSSNIHKSLLDTALVVALSLLCFLLLAVGILHCFLRQRQRNREISRAWTGSPALEITPQEIPFTSDGGDLRPYNINGMTSPPYDDLKAIEKNNSSFESTQEDKAWPLKSEGIVVPILHVYIHSRT</sequence>